<dbReference type="SUPFAM" id="SSF52540">
    <property type="entry name" value="P-loop containing nucleoside triphosphate hydrolases"/>
    <property type="match status" value="1"/>
</dbReference>
<feature type="domain" description="ABC transporter" evidence="6">
    <location>
        <begin position="4"/>
        <end position="250"/>
    </location>
</feature>
<dbReference type="Pfam" id="PF00005">
    <property type="entry name" value="ABC_tran"/>
    <property type="match status" value="1"/>
</dbReference>
<dbReference type="NCBIfam" id="NF010068">
    <property type="entry name" value="PRK13548.1"/>
    <property type="match status" value="1"/>
</dbReference>
<dbReference type="InterPro" id="IPR027417">
    <property type="entry name" value="P-loop_NTPase"/>
</dbReference>
<comment type="caution">
    <text evidence="7">The sequence shown here is derived from an EMBL/GenBank/DDBJ whole genome shotgun (WGS) entry which is preliminary data.</text>
</comment>
<evidence type="ECO:0000313" key="8">
    <source>
        <dbReference type="Proteomes" id="UP001589758"/>
    </source>
</evidence>
<keyword evidence="1" id="KW-0813">Transport</keyword>
<dbReference type="PROSITE" id="PS50893">
    <property type="entry name" value="ABC_TRANSPORTER_2"/>
    <property type="match status" value="1"/>
</dbReference>
<evidence type="ECO:0000256" key="5">
    <source>
        <dbReference type="ARBA" id="ARBA00037066"/>
    </source>
</evidence>
<dbReference type="Proteomes" id="UP001589758">
    <property type="component" value="Unassembled WGS sequence"/>
</dbReference>
<dbReference type="PANTHER" id="PTHR42794">
    <property type="entry name" value="HEMIN IMPORT ATP-BINDING PROTEIN HMUV"/>
    <property type="match status" value="1"/>
</dbReference>
<keyword evidence="2" id="KW-0547">Nucleotide-binding</keyword>
<name>A0ABV6CA19_9GAMM</name>
<dbReference type="RefSeq" id="WP_385876927.1">
    <property type="nucleotide sequence ID" value="NZ_JBHLXE010000076.1"/>
</dbReference>
<reference evidence="7 8" key="1">
    <citation type="submission" date="2024-09" db="EMBL/GenBank/DDBJ databases">
        <authorList>
            <person name="Sun Q."/>
            <person name="Mori K."/>
        </authorList>
    </citation>
    <scope>NUCLEOTIDE SEQUENCE [LARGE SCALE GENOMIC DNA]</scope>
    <source>
        <strain evidence="7 8">CCM 8545</strain>
    </source>
</reference>
<accession>A0ABV6CA19</accession>
<keyword evidence="8" id="KW-1185">Reference proteome</keyword>
<dbReference type="Gene3D" id="3.40.50.300">
    <property type="entry name" value="P-loop containing nucleotide triphosphate hydrolases"/>
    <property type="match status" value="1"/>
</dbReference>
<keyword evidence="4" id="KW-1278">Translocase</keyword>
<organism evidence="7 8">
    <name type="scientific">Thorsellia kenyensis</name>
    <dbReference type="NCBI Taxonomy" id="1549888"/>
    <lineage>
        <taxon>Bacteria</taxon>
        <taxon>Pseudomonadati</taxon>
        <taxon>Pseudomonadota</taxon>
        <taxon>Gammaproteobacteria</taxon>
        <taxon>Enterobacterales</taxon>
        <taxon>Thorselliaceae</taxon>
        <taxon>Thorsellia</taxon>
    </lineage>
</organism>
<comment type="function">
    <text evidence="5">Part of the ABC transporter complex HmuTUV involved in hemin import. Responsible for energy coupling to the transport system.</text>
</comment>
<protein>
    <submittedName>
        <fullName evidence="7">Heme ABC transporter ATP-binding protein</fullName>
    </submittedName>
</protein>
<evidence type="ECO:0000256" key="1">
    <source>
        <dbReference type="ARBA" id="ARBA00022448"/>
    </source>
</evidence>
<evidence type="ECO:0000256" key="3">
    <source>
        <dbReference type="ARBA" id="ARBA00022840"/>
    </source>
</evidence>
<evidence type="ECO:0000256" key="2">
    <source>
        <dbReference type="ARBA" id="ARBA00022741"/>
    </source>
</evidence>
<evidence type="ECO:0000259" key="6">
    <source>
        <dbReference type="PROSITE" id="PS50893"/>
    </source>
</evidence>
<dbReference type="InterPro" id="IPR003439">
    <property type="entry name" value="ABC_transporter-like_ATP-bd"/>
</dbReference>
<dbReference type="EMBL" id="JBHLXE010000076">
    <property type="protein sequence ID" value="MFC0179822.1"/>
    <property type="molecule type" value="Genomic_DNA"/>
</dbReference>
<sequence>MYYLTATNICYRTRNREILSGIDFELALGEFVVILGPNGAGKSTLLRTLTGFLTPTSGEIFLQQKKLGSYSIELLAEKRAVMQQQISLDINLSVFDIITFAKPQPSSLLTQSTNNSHYLADDTLCQILEMTECTSLLNRDVAALSGGEKQRVLLARTLYQIWDNSQEGTGIFLDEPTSALDLYFQQHLLKLIKQLSVEKNIAVCAILHDVNLAALYADRLYVLKEGKILIQGSPNTVMTHSDFLNWYNLDGGIHYHPLAITTPQIYLRP</sequence>
<gene>
    <name evidence="7" type="ORF">ACFFIT_06940</name>
</gene>
<dbReference type="PROSITE" id="PS00211">
    <property type="entry name" value="ABC_TRANSPORTER_1"/>
    <property type="match status" value="1"/>
</dbReference>
<dbReference type="GO" id="GO:0005524">
    <property type="term" value="F:ATP binding"/>
    <property type="evidence" value="ECO:0007669"/>
    <property type="project" value="UniProtKB-KW"/>
</dbReference>
<evidence type="ECO:0000256" key="4">
    <source>
        <dbReference type="ARBA" id="ARBA00022967"/>
    </source>
</evidence>
<evidence type="ECO:0000313" key="7">
    <source>
        <dbReference type="EMBL" id="MFC0179822.1"/>
    </source>
</evidence>
<dbReference type="InterPro" id="IPR017871">
    <property type="entry name" value="ABC_transporter-like_CS"/>
</dbReference>
<keyword evidence="3 7" id="KW-0067">ATP-binding</keyword>
<dbReference type="CDD" id="cd03214">
    <property type="entry name" value="ABC_Iron-Siderophores_B12_Hemin"/>
    <property type="match status" value="1"/>
</dbReference>
<dbReference type="PANTHER" id="PTHR42794:SF1">
    <property type="entry name" value="HEMIN IMPORT ATP-BINDING PROTEIN HMUV"/>
    <property type="match status" value="1"/>
</dbReference>
<dbReference type="InterPro" id="IPR003593">
    <property type="entry name" value="AAA+_ATPase"/>
</dbReference>
<proteinExistence type="predicted"/>
<dbReference type="SMART" id="SM00382">
    <property type="entry name" value="AAA"/>
    <property type="match status" value="1"/>
</dbReference>